<keyword evidence="2" id="KW-1185">Reference proteome</keyword>
<organism evidence="1 2">
    <name type="scientific">Methylobacterium ajmalii</name>
    <dbReference type="NCBI Taxonomy" id="2738439"/>
    <lineage>
        <taxon>Bacteria</taxon>
        <taxon>Pseudomonadati</taxon>
        <taxon>Pseudomonadota</taxon>
        <taxon>Alphaproteobacteria</taxon>
        <taxon>Hyphomicrobiales</taxon>
        <taxon>Methylobacteriaceae</taxon>
        <taxon>Methylobacterium</taxon>
    </lineage>
</organism>
<name>A0ABU9ZRT9_9HYPH</name>
<dbReference type="EMBL" id="JAQYXP010000002">
    <property type="protein sequence ID" value="MEN3234214.1"/>
    <property type="molecule type" value="Genomic_DNA"/>
</dbReference>
<comment type="caution">
    <text evidence="1">The sequence shown here is derived from an EMBL/GenBank/DDBJ whole genome shotgun (WGS) entry which is preliminary data.</text>
</comment>
<sequence>MSLRAQTLHDPYLVGNGRWCSTCCPDGAPARVQVTRKPKFRRGCNECAGAGRIAFSAEEIIARTVTEARAYRTARATTPTHTPDSMERA</sequence>
<gene>
    <name evidence="1" type="ORF">PUR29_11455</name>
</gene>
<proteinExistence type="predicted"/>
<evidence type="ECO:0000313" key="1">
    <source>
        <dbReference type="EMBL" id="MEN3234214.1"/>
    </source>
</evidence>
<reference evidence="1 2" key="1">
    <citation type="journal article" date="2023" name="PLoS ONE">
        <title>Complete genome assembly of Hawai'i environmental nontuberculous mycobacteria reveals unexpected co-isolation with methylobacteria.</title>
        <authorList>
            <person name="Hendrix J."/>
            <person name="Epperson L.E."/>
            <person name="Tong E.I."/>
            <person name="Chan Y.L."/>
            <person name="Hasan N.A."/>
            <person name="Dawrs S.N."/>
            <person name="Norton G.J."/>
            <person name="Virdi R."/>
            <person name="Crooks J.L."/>
            <person name="Chan E.D."/>
            <person name="Honda J.R."/>
            <person name="Strong M."/>
        </authorList>
    </citation>
    <scope>NUCLEOTIDE SEQUENCE [LARGE SCALE GENOMIC DNA]</scope>
    <source>
        <strain evidence="1 2">NJH_HI04-1</strain>
    </source>
</reference>
<dbReference type="Proteomes" id="UP001407347">
    <property type="component" value="Unassembled WGS sequence"/>
</dbReference>
<dbReference type="RefSeq" id="WP_346012959.1">
    <property type="nucleotide sequence ID" value="NZ_JAQYXP010000002.1"/>
</dbReference>
<protein>
    <recommendedName>
        <fullName evidence="3">Zinc-binding domain-containing protein</fullName>
    </recommendedName>
</protein>
<accession>A0ABU9ZRT9</accession>
<evidence type="ECO:0000313" key="2">
    <source>
        <dbReference type="Proteomes" id="UP001407347"/>
    </source>
</evidence>
<evidence type="ECO:0008006" key="3">
    <source>
        <dbReference type="Google" id="ProtNLM"/>
    </source>
</evidence>